<evidence type="ECO:0000313" key="2">
    <source>
        <dbReference type="EMBL" id="SVE50814.1"/>
    </source>
</evidence>
<protein>
    <submittedName>
        <fullName evidence="2">Uncharacterized protein</fullName>
    </submittedName>
</protein>
<reference evidence="2" key="1">
    <citation type="submission" date="2018-05" db="EMBL/GenBank/DDBJ databases">
        <authorList>
            <person name="Lanie J.A."/>
            <person name="Ng W.-L."/>
            <person name="Kazmierczak K.M."/>
            <person name="Andrzejewski T.M."/>
            <person name="Davidsen T.M."/>
            <person name="Wayne K.J."/>
            <person name="Tettelin H."/>
            <person name="Glass J.I."/>
            <person name="Rusch D."/>
            <person name="Podicherti R."/>
            <person name="Tsui H.-C.T."/>
            <person name="Winkler M.E."/>
        </authorList>
    </citation>
    <scope>NUCLEOTIDE SEQUENCE</scope>
</reference>
<dbReference type="EMBL" id="UINC01222156">
    <property type="protein sequence ID" value="SVE50814.1"/>
    <property type="molecule type" value="Genomic_DNA"/>
</dbReference>
<keyword evidence="1" id="KW-0472">Membrane</keyword>
<feature type="transmembrane region" description="Helical" evidence="1">
    <location>
        <begin position="39"/>
        <end position="62"/>
    </location>
</feature>
<gene>
    <name evidence="2" type="ORF">METZ01_LOCUS503668</name>
</gene>
<name>A0A383E2L1_9ZZZZ</name>
<evidence type="ECO:0000256" key="1">
    <source>
        <dbReference type="SAM" id="Phobius"/>
    </source>
</evidence>
<keyword evidence="1" id="KW-1133">Transmembrane helix</keyword>
<sequence length="108" mass="12207">MNKLEITKRKGRNTLIAIFVIGVAVYFGFTPLFESQLGGVAGAVIGSSFGAIFVIVLTMYLLNKQTEIEQESKRSEKIFEEKMKIYSDIFEKTELMLEDGKISKNDEM</sequence>
<proteinExistence type="predicted"/>
<accession>A0A383E2L1</accession>
<organism evidence="2">
    <name type="scientific">marine metagenome</name>
    <dbReference type="NCBI Taxonomy" id="408172"/>
    <lineage>
        <taxon>unclassified sequences</taxon>
        <taxon>metagenomes</taxon>
        <taxon>ecological metagenomes</taxon>
    </lineage>
</organism>
<feature type="transmembrane region" description="Helical" evidence="1">
    <location>
        <begin position="12"/>
        <end position="33"/>
    </location>
</feature>
<feature type="non-terminal residue" evidence="2">
    <location>
        <position position="108"/>
    </location>
</feature>
<keyword evidence="1" id="KW-0812">Transmembrane</keyword>
<dbReference type="AlphaFoldDB" id="A0A383E2L1"/>